<dbReference type="InterPro" id="IPR015424">
    <property type="entry name" value="PyrdxlP-dep_Trfase"/>
</dbReference>
<evidence type="ECO:0000256" key="3">
    <source>
        <dbReference type="RuleBase" id="RU362118"/>
    </source>
</evidence>
<protein>
    <submittedName>
        <fullName evidence="5">PLP-dependent transferase</fullName>
    </submittedName>
</protein>
<proteinExistence type="inferred from homology"/>
<reference evidence="5 6" key="1">
    <citation type="journal article" date="2018" name="J. Microbiol.">
        <title>Baekduia soli gen. nov., sp. nov., a novel bacterium isolated from the soil of Baekdu Mountain and proposal of a novel family name, Baekduiaceae fam. nov.</title>
        <authorList>
            <person name="An D.S."/>
            <person name="Siddiqi M.Z."/>
            <person name="Kim K.H."/>
            <person name="Yu H.S."/>
            <person name="Im W.T."/>
        </authorList>
    </citation>
    <scope>NUCLEOTIDE SEQUENCE [LARGE SCALE GENOMIC DNA]</scope>
    <source>
        <strain evidence="5 6">BR7-21</strain>
    </source>
</reference>
<comment type="similarity">
    <text evidence="3">Belongs to the trans-sulfuration enzymes family.</text>
</comment>
<dbReference type="InterPro" id="IPR000277">
    <property type="entry name" value="Cys/Met-Metab_PyrdxlP-dep_enz"/>
</dbReference>
<evidence type="ECO:0000256" key="1">
    <source>
        <dbReference type="ARBA" id="ARBA00001933"/>
    </source>
</evidence>
<feature type="region of interest" description="Disordered" evidence="4">
    <location>
        <begin position="168"/>
        <end position="196"/>
    </location>
</feature>
<evidence type="ECO:0000313" key="6">
    <source>
        <dbReference type="Proteomes" id="UP000321805"/>
    </source>
</evidence>
<keyword evidence="6" id="KW-1185">Reference proteome</keyword>
<dbReference type="Proteomes" id="UP000321805">
    <property type="component" value="Chromosome"/>
</dbReference>
<keyword evidence="2 3" id="KW-0663">Pyridoxal phosphate</keyword>
<dbReference type="GO" id="GO:0030170">
    <property type="term" value="F:pyridoxal phosphate binding"/>
    <property type="evidence" value="ECO:0007669"/>
    <property type="project" value="InterPro"/>
</dbReference>
<dbReference type="AlphaFoldDB" id="A0A5B8U7F6"/>
<feature type="compositionally biased region" description="Low complexity" evidence="4">
    <location>
        <begin position="1"/>
        <end position="15"/>
    </location>
</feature>
<dbReference type="SUPFAM" id="SSF53383">
    <property type="entry name" value="PLP-dependent transferases"/>
    <property type="match status" value="1"/>
</dbReference>
<sequence>MGSPPTNCTTPPTSSRACSWIAGPTVASTASSAGPHDHEHRQRHPPASRDGRDLFGPAGRRRRPAERSRDAGVCAATRRHVRPRAMAGLEGGAGSARGRTGADVGLRHDGRRGRHAPVRRCPGHRGPGSGLSTTCCASSTTFATPLLQRPLELGADVVIHSAAEAIGGHSDLLPTGVPSPARSRPPHARRLGIHRP</sequence>
<feature type="region of interest" description="Disordered" evidence="4">
    <location>
        <begin position="88"/>
        <end position="131"/>
    </location>
</feature>
<dbReference type="OrthoDB" id="9790858at2"/>
<dbReference type="GO" id="GO:0019346">
    <property type="term" value="P:transsulfuration"/>
    <property type="evidence" value="ECO:0007669"/>
    <property type="project" value="InterPro"/>
</dbReference>
<feature type="region of interest" description="Disordered" evidence="4">
    <location>
        <begin position="1"/>
        <end position="72"/>
    </location>
</feature>
<name>A0A5B8U7F6_9ACTN</name>
<accession>A0A5B8U7F6</accession>
<dbReference type="KEGG" id="bsol:FSW04_15045"/>
<feature type="compositionally biased region" description="Basic residues" evidence="4">
    <location>
        <begin position="184"/>
        <end position="196"/>
    </location>
</feature>
<dbReference type="Pfam" id="PF01053">
    <property type="entry name" value="Cys_Met_Meta_PP"/>
    <property type="match status" value="1"/>
</dbReference>
<dbReference type="Gene3D" id="3.40.640.10">
    <property type="entry name" value="Type I PLP-dependent aspartate aminotransferase-like (Major domain)"/>
    <property type="match status" value="1"/>
</dbReference>
<gene>
    <name evidence="5" type="ORF">FSW04_15045</name>
</gene>
<feature type="compositionally biased region" description="Basic residues" evidence="4">
    <location>
        <begin position="109"/>
        <end position="123"/>
    </location>
</feature>
<dbReference type="EMBL" id="CP042430">
    <property type="protein sequence ID" value="QEC48758.1"/>
    <property type="molecule type" value="Genomic_DNA"/>
</dbReference>
<comment type="cofactor">
    <cofactor evidence="1 3">
        <name>pyridoxal 5'-phosphate</name>
        <dbReference type="ChEBI" id="CHEBI:597326"/>
    </cofactor>
</comment>
<dbReference type="GO" id="GO:0016740">
    <property type="term" value="F:transferase activity"/>
    <property type="evidence" value="ECO:0007669"/>
    <property type="project" value="UniProtKB-KW"/>
</dbReference>
<organism evidence="5 6">
    <name type="scientific">Baekduia soli</name>
    <dbReference type="NCBI Taxonomy" id="496014"/>
    <lineage>
        <taxon>Bacteria</taxon>
        <taxon>Bacillati</taxon>
        <taxon>Actinomycetota</taxon>
        <taxon>Thermoleophilia</taxon>
        <taxon>Solirubrobacterales</taxon>
        <taxon>Baekduiaceae</taxon>
        <taxon>Baekduia</taxon>
    </lineage>
</organism>
<evidence type="ECO:0000256" key="4">
    <source>
        <dbReference type="SAM" id="MobiDB-lite"/>
    </source>
</evidence>
<evidence type="ECO:0000313" key="5">
    <source>
        <dbReference type="EMBL" id="QEC48758.1"/>
    </source>
</evidence>
<dbReference type="InterPro" id="IPR015421">
    <property type="entry name" value="PyrdxlP-dep_Trfase_major"/>
</dbReference>
<evidence type="ECO:0000256" key="2">
    <source>
        <dbReference type="ARBA" id="ARBA00022898"/>
    </source>
</evidence>
<keyword evidence="5" id="KW-0808">Transferase</keyword>